<dbReference type="PANTHER" id="PTHR43441:SF6">
    <property type="entry name" value="N-ACETYLTRANSFERASE DOMAIN-CONTAINING PROTEIN"/>
    <property type="match status" value="1"/>
</dbReference>
<dbReference type="OrthoDB" id="4543915at2"/>
<dbReference type="Proteomes" id="UP000319210">
    <property type="component" value="Unassembled WGS sequence"/>
</dbReference>
<evidence type="ECO:0000259" key="2">
    <source>
        <dbReference type="PROSITE" id="PS51186"/>
    </source>
</evidence>
<organism evidence="3 4">
    <name type="scientific">Streptomyces cacaoi</name>
    <dbReference type="NCBI Taxonomy" id="1898"/>
    <lineage>
        <taxon>Bacteria</taxon>
        <taxon>Bacillati</taxon>
        <taxon>Actinomycetota</taxon>
        <taxon>Actinomycetes</taxon>
        <taxon>Kitasatosporales</taxon>
        <taxon>Streptomycetaceae</taxon>
        <taxon>Streptomyces</taxon>
    </lineage>
</organism>
<dbReference type="Gene3D" id="3.40.630.30">
    <property type="match status" value="1"/>
</dbReference>
<gene>
    <name evidence="3" type="ORF">SCA03_33460</name>
</gene>
<dbReference type="PANTHER" id="PTHR43441">
    <property type="entry name" value="RIBOSOMAL-PROTEIN-SERINE ACETYLTRANSFERASE"/>
    <property type="match status" value="1"/>
</dbReference>
<dbReference type="PROSITE" id="PS51186">
    <property type="entry name" value="GNAT"/>
    <property type="match status" value="1"/>
</dbReference>
<dbReference type="AlphaFoldDB" id="A0A4Y3QZF5"/>
<keyword evidence="4" id="KW-1185">Reference proteome</keyword>
<feature type="region of interest" description="Disordered" evidence="1">
    <location>
        <begin position="161"/>
        <end position="180"/>
    </location>
</feature>
<dbReference type="GO" id="GO:0008999">
    <property type="term" value="F:protein-N-terminal-alanine acetyltransferase activity"/>
    <property type="evidence" value="ECO:0007669"/>
    <property type="project" value="TreeGrafter"/>
</dbReference>
<dbReference type="InterPro" id="IPR051908">
    <property type="entry name" value="Ribosomal_N-acetyltransferase"/>
</dbReference>
<dbReference type="SUPFAM" id="SSF55729">
    <property type="entry name" value="Acyl-CoA N-acyltransferases (Nat)"/>
    <property type="match status" value="1"/>
</dbReference>
<comment type="caution">
    <text evidence="3">The sequence shown here is derived from an EMBL/GenBank/DDBJ whole genome shotgun (WGS) entry which is preliminary data.</text>
</comment>
<feature type="domain" description="N-acetyltransferase" evidence="2">
    <location>
        <begin position="9"/>
        <end position="163"/>
    </location>
</feature>
<sequence>MTELRTRRLVLHLLTPDEAHCLIDGVRATTDRWAPDYPGPLDLRGATAFLDACAVGHDPRPFGTFEIRRAEDGRAIGGLGFHGPPGEDGAVTVGYGLVPSARGAGYATESLRALLEFAWSRGVTRARADTGVDNLASQRVLAAVGMRCVAENRVLRWYELPAPDNGPASTPVPVPGGGSA</sequence>
<dbReference type="EMBL" id="BJMM01000015">
    <property type="protein sequence ID" value="GEB50795.1"/>
    <property type="molecule type" value="Genomic_DNA"/>
</dbReference>
<reference evidence="3 4" key="1">
    <citation type="submission" date="2019-06" db="EMBL/GenBank/DDBJ databases">
        <title>Whole genome shotgun sequence of Streptomyces cacaoi subsp. cacaoi NBRC 12748.</title>
        <authorList>
            <person name="Hosoyama A."/>
            <person name="Uohara A."/>
            <person name="Ohji S."/>
            <person name="Ichikawa N."/>
        </authorList>
    </citation>
    <scope>NUCLEOTIDE SEQUENCE [LARGE SCALE GENOMIC DNA]</scope>
    <source>
        <strain evidence="3 4">NBRC 12748</strain>
    </source>
</reference>
<name>A0A4Y3QZF5_STRCI</name>
<protein>
    <recommendedName>
        <fullName evidence="2">N-acetyltransferase domain-containing protein</fullName>
    </recommendedName>
</protein>
<dbReference type="Pfam" id="PF13302">
    <property type="entry name" value="Acetyltransf_3"/>
    <property type="match status" value="1"/>
</dbReference>
<evidence type="ECO:0000313" key="4">
    <source>
        <dbReference type="Proteomes" id="UP000319210"/>
    </source>
</evidence>
<dbReference type="InterPro" id="IPR000182">
    <property type="entry name" value="GNAT_dom"/>
</dbReference>
<dbReference type="GO" id="GO:1990189">
    <property type="term" value="F:protein N-terminal-serine acetyltransferase activity"/>
    <property type="evidence" value="ECO:0007669"/>
    <property type="project" value="TreeGrafter"/>
</dbReference>
<proteinExistence type="predicted"/>
<dbReference type="RefSeq" id="WP_141275471.1">
    <property type="nucleotide sequence ID" value="NZ_BJMM01000015.1"/>
</dbReference>
<evidence type="ECO:0000256" key="1">
    <source>
        <dbReference type="SAM" id="MobiDB-lite"/>
    </source>
</evidence>
<dbReference type="GO" id="GO:0005737">
    <property type="term" value="C:cytoplasm"/>
    <property type="evidence" value="ECO:0007669"/>
    <property type="project" value="TreeGrafter"/>
</dbReference>
<accession>A0A4Y3QZF5</accession>
<dbReference type="InterPro" id="IPR016181">
    <property type="entry name" value="Acyl_CoA_acyltransferase"/>
</dbReference>
<dbReference type="CDD" id="cd04301">
    <property type="entry name" value="NAT_SF"/>
    <property type="match status" value="1"/>
</dbReference>
<evidence type="ECO:0000313" key="3">
    <source>
        <dbReference type="EMBL" id="GEB50795.1"/>
    </source>
</evidence>